<reference evidence="2" key="1">
    <citation type="submission" date="2019-03" db="EMBL/GenBank/DDBJ databases">
        <title>Single cell metagenomics reveals metabolic interactions within the superorganism composed of flagellate Streblomastix strix and complex community of Bacteroidetes bacteria on its surface.</title>
        <authorList>
            <person name="Treitli S.C."/>
            <person name="Kolisko M."/>
            <person name="Husnik F."/>
            <person name="Keeling P."/>
            <person name="Hampl V."/>
        </authorList>
    </citation>
    <scope>NUCLEOTIDE SEQUENCE</scope>
    <source>
        <strain evidence="2">STM</strain>
    </source>
</reference>
<evidence type="ECO:0000313" key="2">
    <source>
        <dbReference type="EMBL" id="KAA6322624.1"/>
    </source>
</evidence>
<dbReference type="Gene3D" id="1.20.120.330">
    <property type="entry name" value="Nucleotidyltransferases domain 2"/>
    <property type="match status" value="1"/>
</dbReference>
<gene>
    <name evidence="2" type="ORF">EZS27_027850</name>
</gene>
<dbReference type="InterPro" id="IPR040988">
    <property type="entry name" value="DUF5618"/>
</dbReference>
<sequence length="139" mass="16109">MLQQDEKELVKQKYYSEAIRYMDNAKETLRKAGKEDYFYTDRKYVRTACGTAYNGVLIALDTYLLLKSGVKKTKGRKSIEYYQEQVGKIDKKLLRHVNSAYEALHLSGYYDGTLNARIVQAGFDEAYEIINQIKPIESN</sequence>
<protein>
    <recommendedName>
        <fullName evidence="1">DUF5618 domain-containing protein</fullName>
    </recommendedName>
</protein>
<organism evidence="2">
    <name type="scientific">termite gut metagenome</name>
    <dbReference type="NCBI Taxonomy" id="433724"/>
    <lineage>
        <taxon>unclassified sequences</taxon>
        <taxon>metagenomes</taxon>
        <taxon>organismal metagenomes</taxon>
    </lineage>
</organism>
<name>A0A5J4QNX7_9ZZZZ</name>
<dbReference type="EMBL" id="SNRY01003001">
    <property type="protein sequence ID" value="KAA6322624.1"/>
    <property type="molecule type" value="Genomic_DNA"/>
</dbReference>
<comment type="caution">
    <text evidence="2">The sequence shown here is derived from an EMBL/GenBank/DDBJ whole genome shotgun (WGS) entry which is preliminary data.</text>
</comment>
<feature type="domain" description="DUF5618" evidence="1">
    <location>
        <begin position="15"/>
        <end position="134"/>
    </location>
</feature>
<dbReference type="AlphaFoldDB" id="A0A5J4QNX7"/>
<evidence type="ECO:0000259" key="1">
    <source>
        <dbReference type="Pfam" id="PF18498"/>
    </source>
</evidence>
<dbReference type="Pfam" id="PF18498">
    <property type="entry name" value="DUF5618"/>
    <property type="match status" value="1"/>
</dbReference>
<accession>A0A5J4QNX7</accession>
<proteinExistence type="predicted"/>